<evidence type="ECO:0000259" key="12">
    <source>
        <dbReference type="Pfam" id="PF01259"/>
    </source>
</evidence>
<comment type="pathway">
    <text evidence="1 11">Purine metabolism; IMP biosynthesis via de novo pathway; 5-amino-1-(5-phospho-D-ribosyl)imidazole-4-carboxamide from 5-amino-1-(5-phospho-D-ribosyl)imidazole-4-carboxylate: step 1/2.</text>
</comment>
<evidence type="ECO:0000256" key="9">
    <source>
        <dbReference type="ARBA" id="ARBA00030409"/>
    </source>
</evidence>
<evidence type="ECO:0000256" key="3">
    <source>
        <dbReference type="ARBA" id="ARBA00012217"/>
    </source>
</evidence>
<evidence type="ECO:0000256" key="4">
    <source>
        <dbReference type="ARBA" id="ARBA00016460"/>
    </source>
</evidence>
<dbReference type="GO" id="GO:0004639">
    <property type="term" value="F:phosphoribosylaminoimidazolesuccinocarboxamide synthase activity"/>
    <property type="evidence" value="ECO:0007669"/>
    <property type="project" value="UniProtKB-UniRule"/>
</dbReference>
<keyword evidence="8 11" id="KW-0067">ATP-binding</keyword>
<dbReference type="Gene3D" id="3.30.470.20">
    <property type="entry name" value="ATP-grasp fold, B domain"/>
    <property type="match status" value="1"/>
</dbReference>
<evidence type="ECO:0000256" key="1">
    <source>
        <dbReference type="ARBA" id="ARBA00004672"/>
    </source>
</evidence>
<comment type="catalytic activity">
    <reaction evidence="10 11">
        <text>5-amino-1-(5-phospho-D-ribosyl)imidazole-4-carboxylate + L-aspartate + ATP = (2S)-2-[5-amino-1-(5-phospho-beta-D-ribosyl)imidazole-4-carboxamido]succinate + ADP + phosphate + 2 H(+)</text>
        <dbReference type="Rhea" id="RHEA:22628"/>
        <dbReference type="ChEBI" id="CHEBI:15378"/>
        <dbReference type="ChEBI" id="CHEBI:29991"/>
        <dbReference type="ChEBI" id="CHEBI:30616"/>
        <dbReference type="ChEBI" id="CHEBI:43474"/>
        <dbReference type="ChEBI" id="CHEBI:58443"/>
        <dbReference type="ChEBI" id="CHEBI:77657"/>
        <dbReference type="ChEBI" id="CHEBI:456216"/>
        <dbReference type="EC" id="6.3.2.6"/>
    </reaction>
</comment>
<dbReference type="UniPathway" id="UPA00074">
    <property type="reaction ID" value="UER00131"/>
</dbReference>
<dbReference type="PANTHER" id="PTHR43599:SF3">
    <property type="entry name" value="SI:DKEY-6E2.2"/>
    <property type="match status" value="1"/>
</dbReference>
<accession>A0A2U3D8R3</accession>
<dbReference type="NCBIfam" id="TIGR00081">
    <property type="entry name" value="purC"/>
    <property type="match status" value="1"/>
</dbReference>
<evidence type="ECO:0000256" key="6">
    <source>
        <dbReference type="ARBA" id="ARBA00022741"/>
    </source>
</evidence>
<dbReference type="Gene3D" id="3.30.200.20">
    <property type="entry name" value="Phosphorylase Kinase, domain 1"/>
    <property type="match status" value="1"/>
</dbReference>
<proteinExistence type="inferred from homology"/>
<evidence type="ECO:0000313" key="14">
    <source>
        <dbReference type="Proteomes" id="UP000245380"/>
    </source>
</evidence>
<dbReference type="InterPro" id="IPR033934">
    <property type="entry name" value="SAICAR_synt_PurC"/>
</dbReference>
<dbReference type="InterPro" id="IPR001636">
    <property type="entry name" value="SAICAR_synth"/>
</dbReference>
<evidence type="ECO:0000256" key="5">
    <source>
        <dbReference type="ARBA" id="ARBA00022598"/>
    </source>
</evidence>
<dbReference type="PROSITE" id="PS01058">
    <property type="entry name" value="SAICAR_SYNTHETASE_2"/>
    <property type="match status" value="1"/>
</dbReference>
<keyword evidence="6 11" id="KW-0547">Nucleotide-binding</keyword>
<evidence type="ECO:0000256" key="7">
    <source>
        <dbReference type="ARBA" id="ARBA00022755"/>
    </source>
</evidence>
<evidence type="ECO:0000313" key="13">
    <source>
        <dbReference type="EMBL" id="PWI57659.1"/>
    </source>
</evidence>
<comment type="similarity">
    <text evidence="2 11">Belongs to the SAICAR synthetase family.</text>
</comment>
<evidence type="ECO:0000256" key="8">
    <source>
        <dbReference type="ARBA" id="ARBA00022840"/>
    </source>
</evidence>
<dbReference type="HAMAP" id="MF_00137">
    <property type="entry name" value="SAICAR_synth"/>
    <property type="match status" value="1"/>
</dbReference>
<feature type="domain" description="SAICAR synthetase/ADE2 N-terminal" evidence="12">
    <location>
        <begin position="7"/>
        <end position="232"/>
    </location>
</feature>
<dbReference type="EC" id="6.3.2.6" evidence="3 11"/>
<gene>
    <name evidence="11" type="primary">purC</name>
    <name evidence="13" type="ORF">BM613_07670</name>
</gene>
<dbReference type="SUPFAM" id="SSF56104">
    <property type="entry name" value="SAICAR synthase-like"/>
    <property type="match status" value="1"/>
</dbReference>
<dbReference type="GO" id="GO:0006189">
    <property type="term" value="P:'de novo' IMP biosynthetic process"/>
    <property type="evidence" value="ECO:0007669"/>
    <property type="project" value="UniProtKB-UniRule"/>
</dbReference>
<dbReference type="GO" id="GO:0005524">
    <property type="term" value="F:ATP binding"/>
    <property type="evidence" value="ECO:0007669"/>
    <property type="project" value="UniProtKB-KW"/>
</dbReference>
<dbReference type="Pfam" id="PF01259">
    <property type="entry name" value="SAICAR_synt"/>
    <property type="match status" value="1"/>
</dbReference>
<dbReference type="RefSeq" id="WP_109430598.1">
    <property type="nucleotide sequence ID" value="NZ_MPDK01000010.1"/>
</dbReference>
<dbReference type="PROSITE" id="PS01057">
    <property type="entry name" value="SAICAR_SYNTHETASE_1"/>
    <property type="match status" value="1"/>
</dbReference>
<dbReference type="GO" id="GO:0009236">
    <property type="term" value="P:cobalamin biosynthetic process"/>
    <property type="evidence" value="ECO:0007669"/>
    <property type="project" value="InterPro"/>
</dbReference>
<dbReference type="InterPro" id="IPR050089">
    <property type="entry name" value="SAICAR_synthetase"/>
</dbReference>
<dbReference type="AlphaFoldDB" id="A0A2U3D8R3"/>
<dbReference type="EMBL" id="MPDK01000010">
    <property type="protein sequence ID" value="PWI57659.1"/>
    <property type="molecule type" value="Genomic_DNA"/>
</dbReference>
<dbReference type="InterPro" id="IPR028923">
    <property type="entry name" value="SAICAR_synt/ADE2_N"/>
</dbReference>
<dbReference type="Proteomes" id="UP000245380">
    <property type="component" value="Unassembled WGS sequence"/>
</dbReference>
<keyword evidence="5 11" id="KW-0436">Ligase</keyword>
<reference evidence="13 14" key="1">
    <citation type="submission" date="2016-11" db="EMBL/GenBank/DDBJ databases">
        <title>Comparative genomics of Acidibacillus ferroxidans species.</title>
        <authorList>
            <person name="Oliveira G."/>
            <person name="Nunes G."/>
            <person name="Oliveira R."/>
            <person name="Araujo F."/>
            <person name="Salim A."/>
            <person name="Scholte L."/>
            <person name="Morais D."/>
            <person name="Nancucheo I."/>
            <person name="Johnson D.B."/>
            <person name="Grail B."/>
            <person name="Bittencourt J."/>
            <person name="Valadares R."/>
        </authorList>
    </citation>
    <scope>NUCLEOTIDE SEQUENCE [LARGE SCALE GENOMIC DNA]</scope>
    <source>
        <strain evidence="13 14">Y002</strain>
    </source>
</reference>
<dbReference type="FunFam" id="3.30.470.20:FF:000006">
    <property type="entry name" value="Phosphoribosylaminoimidazole-succinocarboxamide synthase"/>
    <property type="match status" value="1"/>
</dbReference>
<dbReference type="OrthoDB" id="9801549at2"/>
<name>A0A2U3D8R3_SULT2</name>
<protein>
    <recommendedName>
        <fullName evidence="4 11">Phosphoribosylaminoimidazole-succinocarboxamide synthase</fullName>
        <ecNumber evidence="3 11">6.3.2.6</ecNumber>
    </recommendedName>
    <alternativeName>
        <fullName evidence="9 11">SAICAR synthetase</fullName>
    </alternativeName>
</protein>
<dbReference type="PANTHER" id="PTHR43599">
    <property type="entry name" value="MULTIFUNCTIONAL PROTEIN ADE2"/>
    <property type="match status" value="1"/>
</dbReference>
<sequence length="235" mass="27010">MQKGRMMYEGKAKRVYESEREDAYVVEFKDDATAFNGQKKGSIEQKGVYNNRISTNFFHWIEAEGIATHYLDTLSDREMLVKRVRIIPVEVVTRNVVAGTLATRLGMAEGTELSRPVVEFYLKNDELGDPLINRSHALALAIATREQLDLLEATALQVNAILRRRLLEKGLLLVDFKLEFGVTQAGEILVADEISPDTCRFWDAKTKEKLDKDRFRRDLGRVEEAYQEILRRIEE</sequence>
<keyword evidence="7 11" id="KW-0658">Purine biosynthesis</keyword>
<dbReference type="CDD" id="cd01415">
    <property type="entry name" value="SAICAR_synt_PurC"/>
    <property type="match status" value="1"/>
</dbReference>
<evidence type="ECO:0000256" key="11">
    <source>
        <dbReference type="HAMAP-Rule" id="MF_00137"/>
    </source>
</evidence>
<evidence type="ECO:0000256" key="2">
    <source>
        <dbReference type="ARBA" id="ARBA00010190"/>
    </source>
</evidence>
<keyword evidence="14" id="KW-1185">Reference proteome</keyword>
<dbReference type="InterPro" id="IPR018236">
    <property type="entry name" value="SAICAR_synthetase_CS"/>
</dbReference>
<comment type="caution">
    <text evidence="13">The sequence shown here is derived from an EMBL/GenBank/DDBJ whole genome shotgun (WGS) entry which is preliminary data.</text>
</comment>
<organism evidence="13 14">
    <name type="scientific">Sulfoacidibacillus thermotolerans</name>
    <name type="common">Acidibacillus sulfuroxidans</name>
    <dbReference type="NCBI Taxonomy" id="1765684"/>
    <lineage>
        <taxon>Bacteria</taxon>
        <taxon>Bacillati</taxon>
        <taxon>Bacillota</taxon>
        <taxon>Bacilli</taxon>
        <taxon>Bacillales</taxon>
        <taxon>Alicyclobacillaceae</taxon>
        <taxon>Sulfoacidibacillus</taxon>
    </lineage>
</organism>
<evidence type="ECO:0000256" key="10">
    <source>
        <dbReference type="ARBA" id="ARBA00048475"/>
    </source>
</evidence>